<protein>
    <submittedName>
        <fullName evidence="2">Uncharacterized protein</fullName>
    </submittedName>
</protein>
<feature type="transmembrane region" description="Helical" evidence="1">
    <location>
        <begin position="74"/>
        <end position="96"/>
    </location>
</feature>
<keyword evidence="3" id="KW-1185">Reference proteome</keyword>
<evidence type="ECO:0000313" key="2">
    <source>
        <dbReference type="EMBL" id="OUN41505.1"/>
    </source>
</evidence>
<organism evidence="2 3">
    <name type="scientific">Enorma massiliensis</name>
    <dbReference type="NCBI Taxonomy" id="1472761"/>
    <lineage>
        <taxon>Bacteria</taxon>
        <taxon>Bacillati</taxon>
        <taxon>Actinomycetota</taxon>
        <taxon>Coriobacteriia</taxon>
        <taxon>Coriobacteriales</taxon>
        <taxon>Coriobacteriaceae</taxon>
        <taxon>Enorma</taxon>
    </lineage>
</organism>
<comment type="caution">
    <text evidence="2">The sequence shown here is derived from an EMBL/GenBank/DDBJ whole genome shotgun (WGS) entry which is preliminary data.</text>
</comment>
<dbReference type="AlphaFoldDB" id="A0A1Y3TZY2"/>
<keyword evidence="1" id="KW-0472">Membrane</keyword>
<gene>
    <name evidence="2" type="ORF">B5G21_09510</name>
</gene>
<keyword evidence="1" id="KW-0812">Transmembrane</keyword>
<feature type="transmembrane region" description="Helical" evidence="1">
    <location>
        <begin position="12"/>
        <end position="35"/>
    </location>
</feature>
<reference evidence="3" key="1">
    <citation type="submission" date="2017-04" db="EMBL/GenBank/DDBJ databases">
        <title>Function of individual gut microbiota members based on whole genome sequencing of pure cultures obtained from chicken caecum.</title>
        <authorList>
            <person name="Medvecky M."/>
            <person name="Cejkova D."/>
            <person name="Polansky O."/>
            <person name="Karasova D."/>
            <person name="Kubasova T."/>
            <person name="Cizek A."/>
            <person name="Rychlik I."/>
        </authorList>
    </citation>
    <scope>NUCLEOTIDE SEQUENCE [LARGE SCALE GENOMIC DNA]</scope>
    <source>
        <strain evidence="3">An70</strain>
    </source>
</reference>
<dbReference type="EMBL" id="NFHO01000013">
    <property type="protein sequence ID" value="OUN41505.1"/>
    <property type="molecule type" value="Genomic_DNA"/>
</dbReference>
<evidence type="ECO:0000256" key="1">
    <source>
        <dbReference type="SAM" id="Phobius"/>
    </source>
</evidence>
<evidence type="ECO:0000313" key="3">
    <source>
        <dbReference type="Proteomes" id="UP000196560"/>
    </source>
</evidence>
<keyword evidence="1" id="KW-1133">Transmembrane helix</keyword>
<sequence length="99" mass="10765">MFEFDFAHHIPSIVAGVIVGLLAFAPLLVALVPVLRRKREANMTVGFMGVFASFLVLFLGVIVTYLLARPVLVGFAAGEIIGFFLCWLAVAIALMLKKD</sequence>
<dbReference type="eggNOG" id="ENOG5031UXC">
    <property type="taxonomic scope" value="Bacteria"/>
</dbReference>
<name>A0A1Y3TZY2_9ACTN</name>
<dbReference type="STRING" id="1118060.GCA_000311845_00015"/>
<proteinExistence type="predicted"/>
<accession>A0A1Y3TZY2</accession>
<dbReference type="Proteomes" id="UP000196560">
    <property type="component" value="Unassembled WGS sequence"/>
</dbReference>
<feature type="transmembrane region" description="Helical" evidence="1">
    <location>
        <begin position="47"/>
        <end position="68"/>
    </location>
</feature>
<dbReference type="RefSeq" id="WP_087186979.1">
    <property type="nucleotide sequence ID" value="NZ_JACJKC010000003.1"/>
</dbReference>